<evidence type="ECO:0000256" key="1">
    <source>
        <dbReference type="SAM" id="Phobius"/>
    </source>
</evidence>
<reference evidence="2" key="1">
    <citation type="submission" date="2021-01" db="EMBL/GenBank/DDBJ databases">
        <authorList>
            <consortium name="Genoscope - CEA"/>
            <person name="William W."/>
        </authorList>
    </citation>
    <scope>NUCLEOTIDE SEQUENCE</scope>
</reference>
<evidence type="ECO:0000313" key="3">
    <source>
        <dbReference type="Proteomes" id="UP000689195"/>
    </source>
</evidence>
<sequence length="56" mass="6978">MLCRIIFFIIVIYLRDLRDYSQVELILYVIIWLLFHLYIQSFQQQYFSKSESKILN</sequence>
<keyword evidence="1" id="KW-0472">Membrane</keyword>
<protein>
    <submittedName>
        <fullName evidence="2">Uncharacterized protein</fullName>
    </submittedName>
</protein>
<dbReference type="EMBL" id="CAJJDO010000175">
    <property type="protein sequence ID" value="CAD8213202.1"/>
    <property type="molecule type" value="Genomic_DNA"/>
</dbReference>
<comment type="caution">
    <text evidence="2">The sequence shown here is derived from an EMBL/GenBank/DDBJ whole genome shotgun (WGS) entry which is preliminary data.</text>
</comment>
<organism evidence="2 3">
    <name type="scientific">Paramecium pentaurelia</name>
    <dbReference type="NCBI Taxonomy" id="43138"/>
    <lineage>
        <taxon>Eukaryota</taxon>
        <taxon>Sar</taxon>
        <taxon>Alveolata</taxon>
        <taxon>Ciliophora</taxon>
        <taxon>Intramacronucleata</taxon>
        <taxon>Oligohymenophorea</taxon>
        <taxon>Peniculida</taxon>
        <taxon>Parameciidae</taxon>
        <taxon>Paramecium</taxon>
    </lineage>
</organism>
<name>A0A8S1YNY8_9CILI</name>
<accession>A0A8S1YNY8</accession>
<gene>
    <name evidence="2" type="ORF">PPENT_87.1.T1750023</name>
</gene>
<keyword evidence="1" id="KW-0812">Transmembrane</keyword>
<feature type="transmembrane region" description="Helical" evidence="1">
    <location>
        <begin position="20"/>
        <end position="39"/>
    </location>
</feature>
<proteinExistence type="predicted"/>
<dbReference type="AlphaFoldDB" id="A0A8S1YNY8"/>
<evidence type="ECO:0000313" key="2">
    <source>
        <dbReference type="EMBL" id="CAD8213202.1"/>
    </source>
</evidence>
<dbReference type="Proteomes" id="UP000689195">
    <property type="component" value="Unassembled WGS sequence"/>
</dbReference>
<keyword evidence="1" id="KW-1133">Transmembrane helix</keyword>
<keyword evidence="3" id="KW-1185">Reference proteome</keyword>